<dbReference type="Gene3D" id="2.170.130.10">
    <property type="entry name" value="TonB-dependent receptor, plug domain"/>
    <property type="match status" value="1"/>
</dbReference>
<dbReference type="GO" id="GO:0009279">
    <property type="term" value="C:cell outer membrane"/>
    <property type="evidence" value="ECO:0007669"/>
    <property type="project" value="UniProtKB-SubCell"/>
</dbReference>
<protein>
    <submittedName>
        <fullName evidence="7">Outer membrane receptor protein involved in Fe transport</fullName>
    </submittedName>
</protein>
<feature type="domain" description="Outer membrane protein beta-barrel" evidence="6">
    <location>
        <begin position="406"/>
        <end position="809"/>
    </location>
</feature>
<evidence type="ECO:0000256" key="2">
    <source>
        <dbReference type="ARBA" id="ARBA00023136"/>
    </source>
</evidence>
<dbReference type="InterPro" id="IPR041700">
    <property type="entry name" value="OMP_b-brl_3"/>
</dbReference>
<name>A0A4R3KNV2_9SPHI</name>
<keyword evidence="3" id="KW-0998">Cell outer membrane</keyword>
<comment type="subcellular location">
    <subcellularLocation>
        <location evidence="1">Cell outer membrane</location>
    </subcellularLocation>
</comment>
<keyword evidence="4" id="KW-0732">Signal</keyword>
<evidence type="ECO:0000256" key="4">
    <source>
        <dbReference type="SAM" id="SignalP"/>
    </source>
</evidence>
<keyword evidence="2" id="KW-0472">Membrane</keyword>
<gene>
    <name evidence="7" type="ORF">EDD80_1091</name>
</gene>
<dbReference type="EMBL" id="SMAD01000009">
    <property type="protein sequence ID" value="TCS85977.1"/>
    <property type="molecule type" value="Genomic_DNA"/>
</dbReference>
<evidence type="ECO:0000259" key="6">
    <source>
        <dbReference type="Pfam" id="PF14905"/>
    </source>
</evidence>
<dbReference type="Proteomes" id="UP000295807">
    <property type="component" value="Unassembled WGS sequence"/>
</dbReference>
<dbReference type="RefSeq" id="WP_132129789.1">
    <property type="nucleotide sequence ID" value="NZ_CP042432.1"/>
</dbReference>
<dbReference type="InterPro" id="IPR037066">
    <property type="entry name" value="Plug_dom_sf"/>
</dbReference>
<dbReference type="InterPro" id="IPR036942">
    <property type="entry name" value="Beta-barrel_TonB_sf"/>
</dbReference>
<dbReference type="OrthoDB" id="606851at2"/>
<feature type="chain" id="PRO_5020772150" evidence="4">
    <location>
        <begin position="30"/>
        <end position="838"/>
    </location>
</feature>
<dbReference type="Gene3D" id="2.60.40.1120">
    <property type="entry name" value="Carboxypeptidase-like, regulatory domain"/>
    <property type="match status" value="1"/>
</dbReference>
<dbReference type="PANTHER" id="PTHR40980">
    <property type="entry name" value="PLUG DOMAIN-CONTAINING PROTEIN"/>
    <property type="match status" value="1"/>
</dbReference>
<feature type="signal peptide" evidence="4">
    <location>
        <begin position="1"/>
        <end position="29"/>
    </location>
</feature>
<dbReference type="Pfam" id="PF14905">
    <property type="entry name" value="OMP_b-brl_3"/>
    <property type="match status" value="1"/>
</dbReference>
<evidence type="ECO:0000256" key="1">
    <source>
        <dbReference type="ARBA" id="ARBA00004442"/>
    </source>
</evidence>
<evidence type="ECO:0000313" key="8">
    <source>
        <dbReference type="Proteomes" id="UP000295807"/>
    </source>
</evidence>
<keyword evidence="8" id="KW-1185">Reference proteome</keyword>
<comment type="caution">
    <text evidence="7">The sequence shown here is derived from an EMBL/GenBank/DDBJ whole genome shotgun (WGS) entry which is preliminary data.</text>
</comment>
<accession>A0A4R3KNV2</accession>
<dbReference type="PANTHER" id="PTHR40980:SF4">
    <property type="entry name" value="TONB-DEPENDENT RECEPTOR-LIKE BETA-BARREL DOMAIN-CONTAINING PROTEIN"/>
    <property type="match status" value="1"/>
</dbReference>
<dbReference type="SUPFAM" id="SSF49464">
    <property type="entry name" value="Carboxypeptidase regulatory domain-like"/>
    <property type="match status" value="1"/>
</dbReference>
<dbReference type="Pfam" id="PF07715">
    <property type="entry name" value="Plug"/>
    <property type="match status" value="1"/>
</dbReference>
<sequence length="838" mass="93118">MTAKTPFRKLLFNSMLLLLLLIAVTPSYSQQTGSAASPGLSGKTGTVSVTGKITSESGNPIAFVNIALLKAGDSSLVTGTVSDSTGIFLLENLASGKYIIKASFLGYESAFSGPFQAGGAAPAHNAGTLVMKQDTGLLQSVTVTGQKPLIEQKLDRTVLNVENSILAQGNTALEVLEKAPGVMVDNDGNISLKGKPGVLIMIDGKPTYLSQQQVSTMLQSMSSNNIARVEIITNPSAKYEAAGNSGIINIVLKKNKNAGVNGSANASFSQGKKYRADGGLNLNYRNKKLNIFGNYSYGQRMGDRQLDISRNFFVSGSDIIDRSFLQEAHMKMPSHNHSVKGGVDYYLDEKNTIGVMLSGNIGEWESDNPTLSSILHPDESLHSGSRSLNVTSNHWNNLTYNFNYKHMFDSAGKELTADMDYSRSDYGSDQNFHTDFFDAAGETVSQASVRRGSLPSLTDIYAGKIDYVHPFKNGIKLETGWKSSFVTTDNNVRYDSLAGNNWVVDHATTNHFTYRENINAGYLNFSKDFKGFSLQIGLRGEQTITEGHQVTTDSLVKRNYFQLFPSVFLRKELNKNHQLQLSYSRRVNRPDYESLNPFRYYIDPYTYEEGNPYLEPQTTHSMEFSHVFKGKFTTTVNFSHTDDVMTEVARQIDSTNTTYVTRENLSTQNNYGLSITAPVPITSWWMSNNYFNIFYNQYKGEYLGDFVNTGLASFNFNSQNTFTLKNGFSLELSGFYNSKAVYGLLIAQPMYMVSAGIQKTVLDKKGTIKFNVSDVFNTRRFRGDIRYQNMDIGIRNTWDSRMGTLSFSYRFGKEDIKPARRRNTGSEAEQNRIRGGGN</sequence>
<dbReference type="Gene3D" id="2.40.170.20">
    <property type="entry name" value="TonB-dependent receptor, beta-barrel domain"/>
    <property type="match status" value="1"/>
</dbReference>
<keyword evidence="7" id="KW-0675">Receptor</keyword>
<dbReference type="AlphaFoldDB" id="A0A4R3KNV2"/>
<dbReference type="Pfam" id="PF13620">
    <property type="entry name" value="CarboxypepD_reg"/>
    <property type="match status" value="1"/>
</dbReference>
<evidence type="ECO:0000256" key="3">
    <source>
        <dbReference type="ARBA" id="ARBA00023237"/>
    </source>
</evidence>
<proteinExistence type="predicted"/>
<evidence type="ECO:0000313" key="7">
    <source>
        <dbReference type="EMBL" id="TCS85977.1"/>
    </source>
</evidence>
<dbReference type="InterPro" id="IPR008969">
    <property type="entry name" value="CarboxyPept-like_regulatory"/>
</dbReference>
<evidence type="ECO:0000259" key="5">
    <source>
        <dbReference type="Pfam" id="PF07715"/>
    </source>
</evidence>
<reference evidence="7 8" key="1">
    <citation type="submission" date="2019-03" db="EMBL/GenBank/DDBJ databases">
        <title>Genomic Encyclopedia of Type Strains, Phase IV (KMG-IV): sequencing the most valuable type-strain genomes for metagenomic binning, comparative biology and taxonomic classification.</title>
        <authorList>
            <person name="Goeker M."/>
        </authorList>
    </citation>
    <scope>NUCLEOTIDE SEQUENCE [LARGE SCALE GENOMIC DNA]</scope>
    <source>
        <strain evidence="7 8">DSM 21100</strain>
    </source>
</reference>
<dbReference type="InterPro" id="IPR012910">
    <property type="entry name" value="Plug_dom"/>
</dbReference>
<organism evidence="7 8">
    <name type="scientific">Anseongella ginsenosidimutans</name>
    <dbReference type="NCBI Taxonomy" id="496056"/>
    <lineage>
        <taxon>Bacteria</taxon>
        <taxon>Pseudomonadati</taxon>
        <taxon>Bacteroidota</taxon>
        <taxon>Sphingobacteriia</taxon>
        <taxon>Sphingobacteriales</taxon>
        <taxon>Sphingobacteriaceae</taxon>
        <taxon>Anseongella</taxon>
    </lineage>
</organism>
<dbReference type="SUPFAM" id="SSF56935">
    <property type="entry name" value="Porins"/>
    <property type="match status" value="1"/>
</dbReference>
<feature type="domain" description="TonB-dependent receptor plug" evidence="5">
    <location>
        <begin position="157"/>
        <end position="246"/>
    </location>
</feature>